<evidence type="ECO:0000256" key="8">
    <source>
        <dbReference type="ARBA" id="ARBA00022840"/>
    </source>
</evidence>
<protein>
    <recommendedName>
        <fullName evidence="2">non-specific serine/threonine protein kinase</fullName>
        <ecNumber evidence="2">2.7.11.1</ecNumber>
    </recommendedName>
</protein>
<keyword evidence="3" id="KW-0723">Serine/threonine-protein kinase</keyword>
<evidence type="ECO:0000313" key="14">
    <source>
        <dbReference type="Proteomes" id="UP001140949"/>
    </source>
</evidence>
<feature type="region of interest" description="Disordered" evidence="11">
    <location>
        <begin position="109"/>
        <end position="131"/>
    </location>
</feature>
<keyword evidence="4" id="KW-0597">Phosphoprotein</keyword>
<evidence type="ECO:0000256" key="2">
    <source>
        <dbReference type="ARBA" id="ARBA00012513"/>
    </source>
</evidence>
<evidence type="ECO:0000259" key="12">
    <source>
        <dbReference type="PROSITE" id="PS50011"/>
    </source>
</evidence>
<dbReference type="InterPro" id="IPR001245">
    <property type="entry name" value="Ser-Thr/Tyr_kinase_cat_dom"/>
</dbReference>
<keyword evidence="5" id="KW-0808">Transferase</keyword>
<comment type="catalytic activity">
    <reaction evidence="10">
        <text>L-seryl-[protein] + ATP = O-phospho-L-seryl-[protein] + ADP + H(+)</text>
        <dbReference type="Rhea" id="RHEA:17989"/>
        <dbReference type="Rhea" id="RHEA-COMP:9863"/>
        <dbReference type="Rhea" id="RHEA-COMP:11604"/>
        <dbReference type="ChEBI" id="CHEBI:15378"/>
        <dbReference type="ChEBI" id="CHEBI:29999"/>
        <dbReference type="ChEBI" id="CHEBI:30616"/>
        <dbReference type="ChEBI" id="CHEBI:83421"/>
        <dbReference type="ChEBI" id="CHEBI:456216"/>
        <dbReference type="EC" id="2.7.11.1"/>
    </reaction>
</comment>
<dbReference type="FunFam" id="1.10.510.10:FF:000316">
    <property type="entry name" value="serine/threonine-protein kinase HT1"/>
    <property type="match status" value="1"/>
</dbReference>
<reference evidence="13" key="1">
    <citation type="journal article" date="2023" name="GigaByte">
        <title>Genome assembly of the bearded iris, Iris pallida Lam.</title>
        <authorList>
            <person name="Bruccoleri R.E."/>
            <person name="Oakeley E.J."/>
            <person name="Faust A.M.E."/>
            <person name="Altorfer M."/>
            <person name="Dessus-Babus S."/>
            <person name="Burckhardt D."/>
            <person name="Oertli M."/>
            <person name="Naumann U."/>
            <person name="Petersen F."/>
            <person name="Wong J."/>
        </authorList>
    </citation>
    <scope>NUCLEOTIDE SEQUENCE</scope>
    <source>
        <strain evidence="13">GSM-AAB239-AS_SAM_17_03QT</strain>
    </source>
</reference>
<reference evidence="13" key="2">
    <citation type="submission" date="2023-04" db="EMBL/GenBank/DDBJ databases">
        <authorList>
            <person name="Bruccoleri R.E."/>
            <person name="Oakeley E.J."/>
            <person name="Faust A.-M."/>
            <person name="Dessus-Babus S."/>
            <person name="Altorfer M."/>
            <person name="Burckhardt D."/>
            <person name="Oertli M."/>
            <person name="Naumann U."/>
            <person name="Petersen F."/>
            <person name="Wong J."/>
        </authorList>
    </citation>
    <scope>NUCLEOTIDE SEQUENCE</scope>
    <source>
        <strain evidence="13">GSM-AAB239-AS_SAM_17_03QT</strain>
        <tissue evidence="13">Leaf</tissue>
    </source>
</reference>
<dbReference type="GO" id="GO:0004674">
    <property type="term" value="F:protein serine/threonine kinase activity"/>
    <property type="evidence" value="ECO:0007669"/>
    <property type="project" value="UniProtKB-KW"/>
</dbReference>
<evidence type="ECO:0000256" key="9">
    <source>
        <dbReference type="ARBA" id="ARBA00047899"/>
    </source>
</evidence>
<dbReference type="Gene3D" id="1.10.510.10">
    <property type="entry name" value="Transferase(Phosphotransferase) domain 1"/>
    <property type="match status" value="1"/>
</dbReference>
<accession>A0AAX6FTQ8</accession>
<dbReference type="GO" id="GO:0005737">
    <property type="term" value="C:cytoplasm"/>
    <property type="evidence" value="ECO:0007669"/>
    <property type="project" value="TreeGrafter"/>
</dbReference>
<evidence type="ECO:0000256" key="11">
    <source>
        <dbReference type="SAM" id="MobiDB-lite"/>
    </source>
</evidence>
<dbReference type="Proteomes" id="UP001140949">
    <property type="component" value="Unassembled WGS sequence"/>
</dbReference>
<evidence type="ECO:0000256" key="3">
    <source>
        <dbReference type="ARBA" id="ARBA00022527"/>
    </source>
</evidence>
<dbReference type="PROSITE" id="PS50011">
    <property type="entry name" value="PROTEIN_KINASE_DOM"/>
    <property type="match status" value="1"/>
</dbReference>
<evidence type="ECO:0000256" key="6">
    <source>
        <dbReference type="ARBA" id="ARBA00022741"/>
    </source>
</evidence>
<dbReference type="InterPro" id="IPR050167">
    <property type="entry name" value="Ser_Thr_protein_kinase"/>
</dbReference>
<keyword evidence="7 13" id="KW-0418">Kinase</keyword>
<proteinExistence type="inferred from homology"/>
<dbReference type="SUPFAM" id="SSF56112">
    <property type="entry name" value="Protein kinase-like (PK-like)"/>
    <property type="match status" value="1"/>
</dbReference>
<keyword evidence="14" id="KW-1185">Reference proteome</keyword>
<evidence type="ECO:0000313" key="13">
    <source>
        <dbReference type="EMBL" id="KAJ6819740.1"/>
    </source>
</evidence>
<evidence type="ECO:0000256" key="10">
    <source>
        <dbReference type="ARBA" id="ARBA00048679"/>
    </source>
</evidence>
<dbReference type="PANTHER" id="PTHR23257">
    <property type="entry name" value="SERINE-THREONINE PROTEIN KINASE"/>
    <property type="match status" value="1"/>
</dbReference>
<dbReference type="InterPro" id="IPR011009">
    <property type="entry name" value="Kinase-like_dom_sf"/>
</dbReference>
<comment type="similarity">
    <text evidence="1">Belongs to the protein kinase superfamily. TKL Ser/Thr protein kinase family. RAF subfamily.</text>
</comment>
<keyword evidence="8" id="KW-0067">ATP-binding</keyword>
<dbReference type="PROSITE" id="PS00108">
    <property type="entry name" value="PROTEIN_KINASE_ST"/>
    <property type="match status" value="1"/>
</dbReference>
<dbReference type="InterPro" id="IPR008271">
    <property type="entry name" value="Ser/Thr_kinase_AS"/>
</dbReference>
<dbReference type="EMBL" id="JANAVB010025999">
    <property type="protein sequence ID" value="KAJ6819740.1"/>
    <property type="molecule type" value="Genomic_DNA"/>
</dbReference>
<dbReference type="InterPro" id="IPR000719">
    <property type="entry name" value="Prot_kinase_dom"/>
</dbReference>
<keyword evidence="6" id="KW-0547">Nucleotide-binding</keyword>
<feature type="domain" description="Protein kinase" evidence="12">
    <location>
        <begin position="161"/>
        <end position="422"/>
    </location>
</feature>
<dbReference type="SMART" id="SM00220">
    <property type="entry name" value="S_TKc"/>
    <property type="match status" value="1"/>
</dbReference>
<evidence type="ECO:0000256" key="1">
    <source>
        <dbReference type="ARBA" id="ARBA00010507"/>
    </source>
</evidence>
<dbReference type="EC" id="2.7.11.1" evidence="2"/>
<dbReference type="FunFam" id="3.30.200.20:FF:000060">
    <property type="entry name" value="Serine/threonine-protein kinase isoform 1"/>
    <property type="match status" value="1"/>
</dbReference>
<dbReference type="GO" id="GO:0005524">
    <property type="term" value="F:ATP binding"/>
    <property type="evidence" value="ECO:0007669"/>
    <property type="project" value="UniProtKB-KW"/>
</dbReference>
<comment type="catalytic activity">
    <reaction evidence="9">
        <text>L-threonyl-[protein] + ATP = O-phospho-L-threonyl-[protein] + ADP + H(+)</text>
        <dbReference type="Rhea" id="RHEA:46608"/>
        <dbReference type="Rhea" id="RHEA-COMP:11060"/>
        <dbReference type="Rhea" id="RHEA-COMP:11605"/>
        <dbReference type="ChEBI" id="CHEBI:15378"/>
        <dbReference type="ChEBI" id="CHEBI:30013"/>
        <dbReference type="ChEBI" id="CHEBI:30616"/>
        <dbReference type="ChEBI" id="CHEBI:61977"/>
        <dbReference type="ChEBI" id="CHEBI:456216"/>
        <dbReference type="EC" id="2.7.11.1"/>
    </reaction>
</comment>
<dbReference type="CDD" id="cd13999">
    <property type="entry name" value="STKc_MAP3K-like"/>
    <property type="match status" value="1"/>
</dbReference>
<evidence type="ECO:0000256" key="4">
    <source>
        <dbReference type="ARBA" id="ARBA00022553"/>
    </source>
</evidence>
<name>A0AAX6FTQ8_IRIPA</name>
<dbReference type="AlphaFoldDB" id="A0AAX6FTQ8"/>
<organism evidence="13 14">
    <name type="scientific">Iris pallida</name>
    <name type="common">Sweet iris</name>
    <dbReference type="NCBI Taxonomy" id="29817"/>
    <lineage>
        <taxon>Eukaryota</taxon>
        <taxon>Viridiplantae</taxon>
        <taxon>Streptophyta</taxon>
        <taxon>Embryophyta</taxon>
        <taxon>Tracheophyta</taxon>
        <taxon>Spermatophyta</taxon>
        <taxon>Magnoliopsida</taxon>
        <taxon>Liliopsida</taxon>
        <taxon>Asparagales</taxon>
        <taxon>Iridaceae</taxon>
        <taxon>Iridoideae</taxon>
        <taxon>Irideae</taxon>
        <taxon>Iris</taxon>
    </lineage>
</organism>
<dbReference type="PANTHER" id="PTHR23257:SF930">
    <property type="entry name" value="SERINE_THREONINE-PROTEIN KINASE STY13"/>
    <property type="match status" value="1"/>
</dbReference>
<dbReference type="Pfam" id="PF07714">
    <property type="entry name" value="PK_Tyr_Ser-Thr"/>
    <property type="match status" value="1"/>
</dbReference>
<dbReference type="GO" id="GO:0007165">
    <property type="term" value="P:signal transduction"/>
    <property type="evidence" value="ECO:0007669"/>
    <property type="project" value="TreeGrafter"/>
</dbReference>
<evidence type="ECO:0000256" key="5">
    <source>
        <dbReference type="ARBA" id="ARBA00022679"/>
    </source>
</evidence>
<dbReference type="PRINTS" id="PR00109">
    <property type="entry name" value="TYRKINASE"/>
</dbReference>
<gene>
    <name evidence="13" type="ORF">M6B38_401035</name>
</gene>
<sequence length="442" mass="47788">MMMEGTKFTGIINGGVGGGVGGGGGGGGGGDYYDIGFYQKLGEGSNMSIDSNGTASAIANNNNGSVSMSMTSAENSSVGSNSNSHTGILHHPGLRGPVHPSDFLSPSTVGHSVFRPNKRRDRGGGGPAAAGDALAASLMDRAHPTESLHDYDEWTLDLRRLSMGAPFAQGAFGKLYRGTYDGADVAIKLLERPESDPERAQLMEQQFAQEVMMLANLRHPNIVGFVGACRKPMVWCILTEYAKGGSVRQFLVRRHNRAVPLTVAVKQALDVARGMAYVHGLGFIHRDLKSDNLLIFGDKSIKIADFGVARIEVQTEGMTPETGTYRWMAPEMIQHRPYTQKVDVYSFGIVLWELITGMLPFQNMTAVQAAFAVVNKGARPIVPSDCLPVLAEIMTRCWDANPDVRPPFTDVVRMLENAQAEIGSTVRKARFRCCMSQPMTTD</sequence>
<dbReference type="Gene3D" id="3.30.200.20">
    <property type="entry name" value="Phosphorylase Kinase, domain 1"/>
    <property type="match status" value="1"/>
</dbReference>
<comment type="caution">
    <text evidence="13">The sequence shown here is derived from an EMBL/GenBank/DDBJ whole genome shotgun (WGS) entry which is preliminary data.</text>
</comment>
<evidence type="ECO:0000256" key="7">
    <source>
        <dbReference type="ARBA" id="ARBA00022777"/>
    </source>
</evidence>